<protein>
    <submittedName>
        <fullName evidence="3">DNA (Cytosine-5-)-methyltransferase</fullName>
    </submittedName>
</protein>
<feature type="non-terminal residue" evidence="3">
    <location>
        <position position="1"/>
    </location>
</feature>
<proteinExistence type="predicted"/>
<dbReference type="Pfam" id="PF06616">
    <property type="entry name" value="BsuBI_PstI_RE"/>
    <property type="match status" value="1"/>
</dbReference>
<dbReference type="InterPro" id="IPR041962">
    <property type="entry name" value="BsuBI/PstI_N_sf"/>
</dbReference>
<gene>
    <name evidence="3" type="ORF">ADUPG1_002431</name>
</gene>
<dbReference type="Gene3D" id="1.10.10.1820">
    <property type="entry name" value="BsuBI/PstI restriction endonuclease-like"/>
    <property type="match status" value="1"/>
</dbReference>
<evidence type="ECO:0000313" key="4">
    <source>
        <dbReference type="Proteomes" id="UP001057375"/>
    </source>
</evidence>
<dbReference type="Proteomes" id="UP001057375">
    <property type="component" value="Unassembled WGS sequence"/>
</dbReference>
<dbReference type="Pfam" id="PF17728">
    <property type="entry name" value="BsuBI_PstI_RE_N"/>
    <property type="match status" value="1"/>
</dbReference>
<feature type="domain" description="BsuBI/PstI restriction endonuclease" evidence="1">
    <location>
        <begin position="108"/>
        <end position="163"/>
    </location>
</feature>
<dbReference type="Gene3D" id="3.40.1350.80">
    <property type="match status" value="1"/>
</dbReference>
<feature type="non-terminal residue" evidence="3">
    <location>
        <position position="164"/>
    </location>
</feature>
<organism evidence="3 4">
    <name type="scientific">Aduncisulcus paluster</name>
    <dbReference type="NCBI Taxonomy" id="2918883"/>
    <lineage>
        <taxon>Eukaryota</taxon>
        <taxon>Metamonada</taxon>
        <taxon>Carpediemonas-like organisms</taxon>
        <taxon>Aduncisulcus</taxon>
    </lineage>
</organism>
<dbReference type="InterPro" id="IPR041454">
    <property type="entry name" value="BsuBI/PstI_N"/>
</dbReference>
<name>A0ABQ5KL74_9EUKA</name>
<dbReference type="InterPro" id="IPR041963">
    <property type="entry name" value="BsuBI/PstI_C_sf"/>
</dbReference>
<dbReference type="InterPro" id="IPR009528">
    <property type="entry name" value="Restrct_endonuc_II_BsuBI_C"/>
</dbReference>
<evidence type="ECO:0000259" key="1">
    <source>
        <dbReference type="Pfam" id="PF06616"/>
    </source>
</evidence>
<comment type="caution">
    <text evidence="3">The sequence shown here is derived from an EMBL/GenBank/DDBJ whole genome shotgun (WGS) entry which is preliminary data.</text>
</comment>
<dbReference type="EMBL" id="BQXS01002837">
    <property type="protein sequence ID" value="GKT33252.1"/>
    <property type="molecule type" value="Genomic_DNA"/>
</dbReference>
<evidence type="ECO:0000259" key="2">
    <source>
        <dbReference type="Pfam" id="PF17728"/>
    </source>
</evidence>
<reference evidence="3" key="1">
    <citation type="submission" date="2022-03" db="EMBL/GenBank/DDBJ databases">
        <title>Draft genome sequence of Aduncisulcus paluster, a free-living microaerophilic Fornicata.</title>
        <authorList>
            <person name="Yuyama I."/>
            <person name="Kume K."/>
            <person name="Tamura T."/>
            <person name="Inagaki Y."/>
            <person name="Hashimoto T."/>
        </authorList>
    </citation>
    <scope>NUCLEOTIDE SEQUENCE</scope>
    <source>
        <strain evidence="3">NY0171</strain>
    </source>
</reference>
<sequence length="164" mass="18576">DETPPVTTREIIRFWNEHYGESIADSSYDDVRRKDLIWLVEGGLVAKSAGNPTADTNDGTRGYSLTEEAHILIRSYGRDTWEEALITFRNAVGQLKDRLSKAREFKGVPVKLPEGKKLTLSPGPHNKLQQAIIEEFLPRYAKSPKVLYIGDTAKKILLHEEEEL</sequence>
<evidence type="ECO:0000313" key="3">
    <source>
        <dbReference type="EMBL" id="GKT33252.1"/>
    </source>
</evidence>
<feature type="domain" description="BsuBI/PstI restriction endonuclease HTH" evidence="2">
    <location>
        <begin position="6"/>
        <end position="96"/>
    </location>
</feature>
<keyword evidence="4" id="KW-1185">Reference proteome</keyword>
<accession>A0ABQ5KL74</accession>